<dbReference type="AlphaFoldDB" id="A0A0E9W670"/>
<organism evidence="1">
    <name type="scientific">Anguilla anguilla</name>
    <name type="common">European freshwater eel</name>
    <name type="synonym">Muraena anguilla</name>
    <dbReference type="NCBI Taxonomy" id="7936"/>
    <lineage>
        <taxon>Eukaryota</taxon>
        <taxon>Metazoa</taxon>
        <taxon>Chordata</taxon>
        <taxon>Craniata</taxon>
        <taxon>Vertebrata</taxon>
        <taxon>Euteleostomi</taxon>
        <taxon>Actinopterygii</taxon>
        <taxon>Neopterygii</taxon>
        <taxon>Teleostei</taxon>
        <taxon>Anguilliformes</taxon>
        <taxon>Anguillidae</taxon>
        <taxon>Anguilla</taxon>
    </lineage>
</organism>
<name>A0A0E9W670_ANGAN</name>
<evidence type="ECO:0000313" key="1">
    <source>
        <dbReference type="EMBL" id="JAH84968.1"/>
    </source>
</evidence>
<dbReference type="EMBL" id="GBXM01023609">
    <property type="protein sequence ID" value="JAH84968.1"/>
    <property type="molecule type" value="Transcribed_RNA"/>
</dbReference>
<proteinExistence type="predicted"/>
<reference evidence="1" key="2">
    <citation type="journal article" date="2015" name="Fish Shellfish Immunol.">
        <title>Early steps in the European eel (Anguilla anguilla)-Vibrio vulnificus interaction in the gills: Role of the RtxA13 toxin.</title>
        <authorList>
            <person name="Callol A."/>
            <person name="Pajuelo D."/>
            <person name="Ebbesson L."/>
            <person name="Teles M."/>
            <person name="MacKenzie S."/>
            <person name="Amaro C."/>
        </authorList>
    </citation>
    <scope>NUCLEOTIDE SEQUENCE</scope>
</reference>
<reference evidence="1" key="1">
    <citation type="submission" date="2014-11" db="EMBL/GenBank/DDBJ databases">
        <authorList>
            <person name="Amaro Gonzalez C."/>
        </authorList>
    </citation>
    <scope>NUCLEOTIDE SEQUENCE</scope>
</reference>
<accession>A0A0E9W670</accession>
<sequence>MLWPKNLQVTIRRRQQ</sequence>
<protein>
    <submittedName>
        <fullName evidence="1">Uncharacterized protein</fullName>
    </submittedName>
</protein>